<evidence type="ECO:0000313" key="2">
    <source>
        <dbReference type="EMBL" id="MDH1321246.1"/>
    </source>
</evidence>
<evidence type="ECO:0000313" key="3">
    <source>
        <dbReference type="Proteomes" id="UP001158416"/>
    </source>
</evidence>
<proteinExistence type="inferred from homology"/>
<sequence length="351" mass="40138">MANRKNRSKAPLGQTATDTANMVSNAHAEAFTFGDPIPVMDRRELFDYLECVQVDRWYEPPISMDGLARTYRAAVHHSSAIQVKRNILTSTFIPHRWLSKQAFSRFAQDFLVFGNAYLEKRMNRLGQIMELRASLAKYTRRGIDPDTYWFAQYGYNSQPYQFDEGSVFHLMEPDVNQELYGMPEYLSAIPSALLNESATLFRRKYYLNGSHAGFIMYMSDPAADQKDVDNIREALKKSKGPGNFRNLFMYSPNGKKDGIQIIPLSEVAAKDEFLNIKNVSRDDMLAAHRVPPQLMGIIPTNTGGFGDVEKAARVFVRNELIPLQKQFQELNSWLGENVIRFEAYTLDENDN</sequence>
<dbReference type="Pfam" id="PF04860">
    <property type="entry name" value="Phage_portal"/>
    <property type="match status" value="1"/>
</dbReference>
<accession>A0AA42PUY9</accession>
<organism evidence="2 3">
    <name type="scientific">Enterobacter bugandensis</name>
    <dbReference type="NCBI Taxonomy" id="881260"/>
    <lineage>
        <taxon>Bacteria</taxon>
        <taxon>Pseudomonadati</taxon>
        <taxon>Pseudomonadota</taxon>
        <taxon>Gammaproteobacteria</taxon>
        <taxon>Enterobacterales</taxon>
        <taxon>Enterobacteriaceae</taxon>
        <taxon>Enterobacter</taxon>
    </lineage>
</organism>
<name>A0AA42PUY9_9ENTR</name>
<gene>
    <name evidence="2" type="ORF">N5C39_23030</name>
</gene>
<reference evidence="2" key="1">
    <citation type="submission" date="2022-09" db="EMBL/GenBank/DDBJ databases">
        <title>Intensive care unit water sources are persistently colonized with multi-drug resistant bacteria and are the site of extensive horizontal gene transfer of antibiotic resistance genes.</title>
        <authorList>
            <person name="Diorio-Toth L."/>
        </authorList>
    </citation>
    <scope>NUCLEOTIDE SEQUENCE</scope>
    <source>
        <strain evidence="2">GD03936</strain>
    </source>
</reference>
<dbReference type="InterPro" id="IPR030935">
    <property type="entry name" value="PBSX_Proteobac"/>
</dbReference>
<dbReference type="InterPro" id="IPR006944">
    <property type="entry name" value="Phage/GTA_portal"/>
</dbReference>
<dbReference type="AlphaFoldDB" id="A0AA42PUY9"/>
<dbReference type="InterPro" id="IPR006430">
    <property type="entry name" value="Phage_portal_PBSX"/>
</dbReference>
<protein>
    <submittedName>
        <fullName evidence="2">Phage portal protein</fullName>
    </submittedName>
</protein>
<dbReference type="EMBL" id="JAOCAP010000021">
    <property type="protein sequence ID" value="MDH1321246.1"/>
    <property type="molecule type" value="Genomic_DNA"/>
</dbReference>
<comment type="similarity">
    <text evidence="1">Belongs to the phage portal family. PBSX subfamily.</text>
</comment>
<dbReference type="RefSeq" id="WP_280030394.1">
    <property type="nucleotide sequence ID" value="NZ_JAOCAP010000021.1"/>
</dbReference>
<evidence type="ECO:0000256" key="1">
    <source>
        <dbReference type="ARBA" id="ARBA00006799"/>
    </source>
</evidence>
<comment type="caution">
    <text evidence="2">The sequence shown here is derived from an EMBL/GenBank/DDBJ whole genome shotgun (WGS) entry which is preliminary data.</text>
</comment>
<dbReference type="Proteomes" id="UP001158416">
    <property type="component" value="Unassembled WGS sequence"/>
</dbReference>
<dbReference type="NCBIfam" id="TIGR01540">
    <property type="entry name" value="portal_PBSX"/>
    <property type="match status" value="1"/>
</dbReference>
<dbReference type="PIRSF" id="PIRSF018494">
    <property type="entry name" value="PBSX_VPQ"/>
    <property type="match status" value="1"/>
</dbReference>